<gene>
    <name evidence="6" type="ORF">HCN44_000083</name>
</gene>
<reference evidence="6 7" key="1">
    <citation type="submission" date="2020-08" db="EMBL/GenBank/DDBJ databases">
        <title>Aphidius gifuensis genome sequencing and assembly.</title>
        <authorList>
            <person name="Du Z."/>
        </authorList>
    </citation>
    <scope>NUCLEOTIDE SEQUENCE [LARGE SCALE GENOMIC DNA]</scope>
    <source>
        <strain evidence="6">YNYX2018</strain>
        <tissue evidence="6">Adults</tissue>
    </source>
</reference>
<feature type="compositionally biased region" description="Polar residues" evidence="5">
    <location>
        <begin position="324"/>
        <end position="339"/>
    </location>
</feature>
<dbReference type="GO" id="GO:0005634">
    <property type="term" value="C:nucleus"/>
    <property type="evidence" value="ECO:0007669"/>
    <property type="project" value="UniProtKB-SubCell"/>
</dbReference>
<proteinExistence type="inferred from homology"/>
<evidence type="ECO:0000313" key="7">
    <source>
        <dbReference type="Proteomes" id="UP000639338"/>
    </source>
</evidence>
<evidence type="ECO:0000256" key="4">
    <source>
        <dbReference type="ARBA" id="ARBA00025806"/>
    </source>
</evidence>
<comment type="similarity">
    <text evidence="4">Belongs to the DONSON family.</text>
</comment>
<feature type="region of interest" description="Disordered" evidence="5">
    <location>
        <begin position="23"/>
        <end position="74"/>
    </location>
</feature>
<comment type="caution">
    <text evidence="6">The sequence shown here is derived from an EMBL/GenBank/DDBJ whole genome shotgun (WGS) entry which is preliminary data.</text>
</comment>
<dbReference type="EMBL" id="JACMRX010000004">
    <property type="protein sequence ID" value="KAF7990278.1"/>
    <property type="molecule type" value="Genomic_DNA"/>
</dbReference>
<keyword evidence="2" id="KW-0217">Developmental protein</keyword>
<dbReference type="PANTHER" id="PTHR12972:SF0">
    <property type="entry name" value="PROTEIN DOWNSTREAM NEIGHBOR OF SON"/>
    <property type="match status" value="1"/>
</dbReference>
<evidence type="ECO:0000313" key="6">
    <source>
        <dbReference type="EMBL" id="KAF7990278.1"/>
    </source>
</evidence>
<dbReference type="PANTHER" id="PTHR12972">
    <property type="entry name" value="DOWNSTREAM NEIGHBOR OF SON"/>
    <property type="match status" value="1"/>
</dbReference>
<accession>A0A834XPL1</accession>
<evidence type="ECO:0000256" key="2">
    <source>
        <dbReference type="ARBA" id="ARBA00022473"/>
    </source>
</evidence>
<dbReference type="InterPro" id="IPR024861">
    <property type="entry name" value="Donson"/>
</dbReference>
<sequence>MDEASDDAGWVRPDDVMKMHKIKMRQKQLQARINKQSIDGNKSELNTSGQSPSAITTASSQKRKNPFIKDGTNKKVKENNEKLIPELEASSDSVLFELMKGKTLKKDTENDGSTFNSLLDNSSIVDDTVNVNIVKSIPYVPLDWTLNTKMRFMSIKPFCWNCKLKISEQASGTTGFVRCLNIGEQETTLDTSPNARFHQCCLIWQHPSIPWLELFPRTAGKISADLASNSAISNNQFIKESLFTEWSDSFRSLFHLLRARQCPYFYVCANTFTALFRAAGICGVSEMHVLLTPTTTGFRKLLKEADIEYTMPLKPVNKRRSDMNDSSETLDSTSSNIAPTSDDVKKEYLSGDDDDEDDDDDDPLKSLGIDEKLIKKIKNQQDKLIFDKESEVDRLKQSLVFIKGVEAQALFNFLKNCKSAVATNGALGGVPPTLLAPVAYHGATLKSLKVRESVVRRDNEKFYSLEIKGPILPHVLPSLCHLMKSSHLEEFSVTCAQLSSTNSFSIAKNNLESPKDIKEVPKSVFGQENLTDCGFTPELLSHFCHPDPTRIQIVESLKFSNDGYTFS</sequence>
<feature type="compositionally biased region" description="Acidic residues" evidence="5">
    <location>
        <begin position="350"/>
        <end position="362"/>
    </location>
</feature>
<feature type="compositionally biased region" description="Polar residues" evidence="5">
    <location>
        <begin position="27"/>
        <end position="60"/>
    </location>
</feature>
<dbReference type="GO" id="GO:0033260">
    <property type="term" value="P:nuclear DNA replication"/>
    <property type="evidence" value="ECO:0007669"/>
    <property type="project" value="TreeGrafter"/>
</dbReference>
<dbReference type="PRINTS" id="PR02064">
    <property type="entry name" value="DONSON"/>
</dbReference>
<comment type="subcellular location">
    <subcellularLocation>
        <location evidence="1">Nucleus</location>
    </subcellularLocation>
</comment>
<dbReference type="Proteomes" id="UP000639338">
    <property type="component" value="Unassembled WGS sequence"/>
</dbReference>
<organism evidence="6 7">
    <name type="scientific">Aphidius gifuensis</name>
    <name type="common">Parasitoid wasp</name>
    <dbReference type="NCBI Taxonomy" id="684658"/>
    <lineage>
        <taxon>Eukaryota</taxon>
        <taxon>Metazoa</taxon>
        <taxon>Ecdysozoa</taxon>
        <taxon>Arthropoda</taxon>
        <taxon>Hexapoda</taxon>
        <taxon>Insecta</taxon>
        <taxon>Pterygota</taxon>
        <taxon>Neoptera</taxon>
        <taxon>Endopterygota</taxon>
        <taxon>Hymenoptera</taxon>
        <taxon>Apocrita</taxon>
        <taxon>Ichneumonoidea</taxon>
        <taxon>Braconidae</taxon>
        <taxon>Aphidiinae</taxon>
        <taxon>Aphidius</taxon>
    </lineage>
</organism>
<dbReference type="OrthoDB" id="534063at2759"/>
<dbReference type="AlphaFoldDB" id="A0A834XPL1"/>
<evidence type="ECO:0000256" key="5">
    <source>
        <dbReference type="SAM" id="MobiDB-lite"/>
    </source>
</evidence>
<evidence type="ECO:0000256" key="3">
    <source>
        <dbReference type="ARBA" id="ARBA00023242"/>
    </source>
</evidence>
<keyword evidence="3" id="KW-0539">Nucleus</keyword>
<name>A0A834XPL1_APHGI</name>
<evidence type="ECO:0000256" key="1">
    <source>
        <dbReference type="ARBA" id="ARBA00004123"/>
    </source>
</evidence>
<keyword evidence="7" id="KW-1185">Reference proteome</keyword>
<protein>
    <submittedName>
        <fullName evidence="6">Uncharacterized protein</fullName>
    </submittedName>
</protein>
<feature type="region of interest" description="Disordered" evidence="5">
    <location>
        <begin position="316"/>
        <end position="366"/>
    </location>
</feature>